<sequence length="44" mass="4858">MRAGMPSMRAITVIAVAKWTQYPRFPWRKSQTASSETTGATVVS</sequence>
<comment type="caution">
    <text evidence="1">The sequence shown here is derived from an EMBL/GenBank/DDBJ whole genome shotgun (WGS) entry which is preliminary data.</text>
</comment>
<protein>
    <submittedName>
        <fullName evidence="1">Uncharacterized protein</fullName>
    </submittedName>
</protein>
<organism evidence="1">
    <name type="scientific">mine drainage metagenome</name>
    <dbReference type="NCBI Taxonomy" id="410659"/>
    <lineage>
        <taxon>unclassified sequences</taxon>
        <taxon>metagenomes</taxon>
        <taxon>ecological metagenomes</taxon>
    </lineage>
</organism>
<reference evidence="1" key="1">
    <citation type="submission" date="2016-10" db="EMBL/GenBank/DDBJ databases">
        <title>Sequence of Gallionella enrichment culture.</title>
        <authorList>
            <person name="Poehlein A."/>
            <person name="Muehling M."/>
            <person name="Daniel R."/>
        </authorList>
    </citation>
    <scope>NUCLEOTIDE SEQUENCE</scope>
</reference>
<gene>
    <name evidence="1" type="ORF">GALL_454480</name>
</gene>
<dbReference type="AlphaFoldDB" id="A0A1J5Q637"/>
<name>A0A1J5Q637_9ZZZZ</name>
<evidence type="ECO:0000313" key="1">
    <source>
        <dbReference type="EMBL" id="OIQ72923.1"/>
    </source>
</evidence>
<dbReference type="EMBL" id="MLJW01003075">
    <property type="protein sequence ID" value="OIQ72923.1"/>
    <property type="molecule type" value="Genomic_DNA"/>
</dbReference>
<accession>A0A1J5Q637</accession>
<proteinExistence type="predicted"/>